<protein>
    <submittedName>
        <fullName evidence="1">Ubiquitin carboxyl-terminal hydrolase</fullName>
    </submittedName>
</protein>
<proteinExistence type="predicted"/>
<gene>
    <name evidence="1" type="ORF">CTRU02_212747</name>
</gene>
<dbReference type="EMBL" id="VUJX02000009">
    <property type="protein sequence ID" value="KAL0931794.1"/>
    <property type="molecule type" value="Genomic_DNA"/>
</dbReference>
<dbReference type="Proteomes" id="UP000805649">
    <property type="component" value="Unassembled WGS sequence"/>
</dbReference>
<reference evidence="1 2" key="1">
    <citation type="journal article" date="2020" name="Phytopathology">
        <title>Genome Sequence Resources of Colletotrichum truncatum, C. plurivorum, C. musicola, and C. sojae: Four Species Pathogenic to Soybean (Glycine max).</title>
        <authorList>
            <person name="Rogerio F."/>
            <person name="Boufleur T.R."/>
            <person name="Ciampi-Guillardi M."/>
            <person name="Sukno S.A."/>
            <person name="Thon M.R."/>
            <person name="Massola Junior N.S."/>
            <person name="Baroncelli R."/>
        </authorList>
    </citation>
    <scope>NUCLEOTIDE SEQUENCE [LARGE SCALE GENOMIC DNA]</scope>
    <source>
        <strain evidence="1 2">CMES1059</strain>
    </source>
</reference>
<keyword evidence="1" id="KW-0378">Hydrolase</keyword>
<name>A0ACC3YIQ7_COLTU</name>
<accession>A0ACC3YIQ7</accession>
<comment type="caution">
    <text evidence="1">The sequence shown here is derived from an EMBL/GenBank/DDBJ whole genome shotgun (WGS) entry which is preliminary data.</text>
</comment>
<organism evidence="1 2">
    <name type="scientific">Colletotrichum truncatum</name>
    <name type="common">Anthracnose fungus</name>
    <name type="synonym">Colletotrichum capsici</name>
    <dbReference type="NCBI Taxonomy" id="5467"/>
    <lineage>
        <taxon>Eukaryota</taxon>
        <taxon>Fungi</taxon>
        <taxon>Dikarya</taxon>
        <taxon>Ascomycota</taxon>
        <taxon>Pezizomycotina</taxon>
        <taxon>Sordariomycetes</taxon>
        <taxon>Hypocreomycetidae</taxon>
        <taxon>Glomerellales</taxon>
        <taxon>Glomerellaceae</taxon>
        <taxon>Colletotrichum</taxon>
        <taxon>Colletotrichum truncatum species complex</taxon>
    </lineage>
</organism>
<evidence type="ECO:0000313" key="1">
    <source>
        <dbReference type="EMBL" id="KAL0931794.1"/>
    </source>
</evidence>
<sequence>MDQPTGSSEATERAVSSEPSSTRPNPFTEGDDASRKRRRTSMSGGSRSRSVESTRPGLDNSSSPATDTLAEDLNTQESAMKIDTGPSTPQTPELQSTTLEPPIEPPSSRVTINLRNAAQLAPSSSSPTSPTPRTLSSQPTDPSEGVKKSVEDLEEVDMIQAPIEITDTPPSTSSSMQSPEVEVVAIPDDDQDAPFDDEVSIIREDTSPLDPTADFPYHEPNEPLQETVSKLINYLSPPQVPPDEAVLDSLRTWMISYIRYVGTVGVKAAYETHTAYHNFWHMFPELAWMISNKKLSVTRDTRHAITEFFLAYSKLASFFVEFDYLTAQAFQIAPESERRQPDFLLGRYVPPLMSFARREESRSQNGQLSDEENYWSRSSDIAEMMNLFQSESGSIKGLSKLTQVHLNNAPRYQHLMDVLLPIANITALVLQKTIQAVRAQAIPENIEIAKARLAEGHVLYDMVSGALNTIIERNVTQLSNETSAAIITALSEILKYSLNGDDELATERLKAHRQRYPQLPSKFTPEAISLEWRLSMLGKLITSSQMQLRVMAASTMCHDLVTCWKKYGDNEEDSNQLLTYVAEYLLRTKLVDYILGPTCHPEITLESGNIVGFLVVTRFYRNEQSDLLWQTITTTQDPRIAEALMRMTQSIANLFYKEQLLYLCEKLHSLPIDNFTSPVRNLCDAILRNLQTKFQLNGETPSISPLSLCIRLLRQSSVYSPDSHIAYPEVHHFAMTKFRDLARDGLDPEVRKEFYADCIKDIAAKSSTTLGTLWCLSMALRPAIATELRVLTTEHNLTALLVDELEHAIEQGKQAGIPMVLCEHINSPRRELISCILNHEPTTVSADLGPRLWDMLVGHGTACQEDRNAGWLIINTIPDSALGNPFLSVCFTEYLPNLARDCLCEGALQFVRSAVLPRVNDINDIILDDEESLAQSGVEQLWRMILDADNSTLVEAAIQTLVGEIYIDSKSILTYPHYRACQVHLGLVNRCLKQMEDAAKRLESFNDGTRSGDDEPMVIVATDEQIREQERIFTRSLAVLRHFLKAHQAKSHFSAPDLRALTPGSPSVAEGESAELKFQSFDGNKQTDIIPLEVGRRNTAASLLASIRQATGFENYRIYYRGHPFAPNEVDVCRSLEELKIHDGLILVKRDENGIAAATRIKPGASLLEIEILGHFKQLWNYLSMQETLAREIHAFLIKLPADAQMLAAFDSPDTSYHQIFPLGHTFKSLYAIYAMKEYMDSAARQLKEATSTISDDEVAVELYLEALVRVRHLVVAAISDPAIIDSCPSETLKNRLTFSLMNAYMLTLREPEVSGLSFKPKAVAIAPANRLVDILKSAVIGRRSDALVSLVASTFTAILRSISIDLNFWTAFKSLPNLEELFGTLLLEEPSDTIRSNIAKLIEERIIYPVEPTINTRAFREFLWPVLTGLILRATKLPTQSQQVFGLAHTLLVELTIDNPKAVDIPELARQCGDLLLEHESIEILGHVGSEDTVASGLANLLSSCLRGEMDLDVEQELPENLGSRLFWKHLFPPPRQQHGAGRTCILSTQTRSVMTDIIFDLVCNSERELYMMLSDLDSLVPFDEFDSDPYLYELQPQFDRMSAVRAACGYAGLRNLSNTCYLNSLLTQLFMNTGFRHFMINARSSDQLQSGNLLKETRKLFAFMQDSSRKFIDPSLLVGCIKTYEETPIDVHNQMDVDEFYNLLFDRWEGQLSAAEERKVLRSFYGGQLVQQVASKECEHISERLEPFSAIQCDIKGKLTLQDSLQAYVDGEIMEGDNKYKCSSCDRHVDAVKRACLKDIPDNLIFHLKRFDFNLRTLMRSKINDYFSFPKKIDMRPYTIDHLGSPSDSGEEDIFELVGVLVHAGTAESGHYYSYIRERPSTGSSESWFEFNDDVVSPWNPADLEKSTFGGPDMPFDNGVSYDKTYSAYMLFYQRSSVLKAEQEKLESLRLSTPLKVEVPAAVAEHIMGENTILLRRHCLYDHSHSAFVLKIFEHTRMRNGGSCSSVHAVEQRAMHMLLGHLDQVVSRTKDLPYFDLFRDEIEHACINCVKCAMDFFEYFQERHEAFRQLLQRNPDTNVRYAVGSMFITALRKIKASEPELWSLSQADMMEEPIMVQVMQLFDTLWSNFHANIRAWPEVFQTILSFAKLGTLETALLLSEDWFVKVLRIVFADANLDMPNHYVRMLQNVIRRVNNTRAIQYDMIIQLIDHFIGSLEDVLDANAIVDNPELRLEICMEQRPQKLPWTPVEVNILLHEWGKGAGSTFIKKLIDLNQDHISTASIIKRVMSLSSEMEVKVFFAIRSMISGQIVQYSVAPHISAAALFSEQSRTAPYVQSLFRHIAVQCRNLQNSEGGAFLSFFKLAYASLQTDSDEVKVGRYSLYIDHIPVWAPSLLGYYDPEIRRETEEFLSLWLSSHAPESNDDKFAITVNMAARKLAMNCLLYIRENFVQRRAQVAKQATENLQSIIFACEPYFQIDVEAEGDRIVTQTEFQDIFRSIIEPLRRMTVEELEDEGSGMSPGLYSDSDTIASGP</sequence>
<evidence type="ECO:0000313" key="2">
    <source>
        <dbReference type="Proteomes" id="UP000805649"/>
    </source>
</evidence>
<keyword evidence="2" id="KW-1185">Reference proteome</keyword>